<dbReference type="Proteomes" id="UP000321907">
    <property type="component" value="Unassembled WGS sequence"/>
</dbReference>
<evidence type="ECO:0000259" key="2">
    <source>
        <dbReference type="Pfam" id="PF18991"/>
    </source>
</evidence>
<evidence type="ECO:0000259" key="1">
    <source>
        <dbReference type="Pfam" id="PF13569"/>
    </source>
</evidence>
<feature type="domain" description="DUF5724" evidence="2">
    <location>
        <begin position="62"/>
        <end position="1280"/>
    </location>
</feature>
<dbReference type="InterPro" id="IPR056639">
    <property type="entry name" value="DUF7737"/>
</dbReference>
<dbReference type="EMBL" id="VOXD01000020">
    <property type="protein sequence ID" value="TXF88725.1"/>
    <property type="molecule type" value="Genomic_DNA"/>
</dbReference>
<evidence type="ECO:0000313" key="5">
    <source>
        <dbReference type="Proteomes" id="UP000321907"/>
    </source>
</evidence>
<accession>A0A5C7FEP5</accession>
<comment type="caution">
    <text evidence="4">The sequence shown here is derived from an EMBL/GenBank/DDBJ whole genome shotgun (WGS) entry which is preliminary data.</text>
</comment>
<feature type="domain" description="DUF7737" evidence="3">
    <location>
        <begin position="1584"/>
        <end position="1683"/>
    </location>
</feature>
<proteinExistence type="predicted"/>
<dbReference type="InterPro" id="IPR025406">
    <property type="entry name" value="DUF4132"/>
</dbReference>
<dbReference type="InterPro" id="IPR043782">
    <property type="entry name" value="DUF5724"/>
</dbReference>
<name>A0A5C7FEP5_9BACT</name>
<reference evidence="4 5" key="1">
    <citation type="submission" date="2019-08" db="EMBL/GenBank/DDBJ databases">
        <title>Lewinella sp. strain SSH13 Genome sequencing and assembly.</title>
        <authorList>
            <person name="Kim I."/>
        </authorList>
    </citation>
    <scope>NUCLEOTIDE SEQUENCE [LARGE SCALE GENOMIC DNA]</scope>
    <source>
        <strain evidence="4 5">SSH13</strain>
    </source>
</reference>
<dbReference type="OrthoDB" id="9763697at2"/>
<dbReference type="Pfam" id="PF24879">
    <property type="entry name" value="DUF7737"/>
    <property type="match status" value="1"/>
</dbReference>
<dbReference type="RefSeq" id="WP_147931328.1">
    <property type="nucleotide sequence ID" value="NZ_VOXD01000020.1"/>
</dbReference>
<dbReference type="Pfam" id="PF18991">
    <property type="entry name" value="DUF5724"/>
    <property type="match status" value="1"/>
</dbReference>
<dbReference type="Pfam" id="PF13569">
    <property type="entry name" value="DUF4132"/>
    <property type="match status" value="1"/>
</dbReference>
<keyword evidence="5" id="KW-1185">Reference proteome</keyword>
<organism evidence="4 5">
    <name type="scientific">Neolewinella aurantiaca</name>
    <dbReference type="NCBI Taxonomy" id="2602767"/>
    <lineage>
        <taxon>Bacteria</taxon>
        <taxon>Pseudomonadati</taxon>
        <taxon>Bacteroidota</taxon>
        <taxon>Saprospiria</taxon>
        <taxon>Saprospirales</taxon>
        <taxon>Lewinellaceae</taxon>
        <taxon>Neolewinella</taxon>
    </lineage>
</organism>
<feature type="domain" description="DUF4132" evidence="1">
    <location>
        <begin position="1319"/>
        <end position="1494"/>
    </location>
</feature>
<protein>
    <submittedName>
        <fullName evidence="4">DUF4132 domain-containing protein</fullName>
    </submittedName>
</protein>
<sequence>MIPAEKASKFLTQHQSPELKPEHFSHLSQAHRQLANILISRVHHDSNRKPDHEVFVTAFGEDPSFNPWLSDDGKKLAVILYGAPKAHLVPVVWEITKTLPYQSGYSRRPFRRKPEVNPLERRLERMRQLYLVGKIGFAQLDILQTARYGGYQQWQAPNLALWFTAALNTPSTADSLREVLADIIAGEDETGIVNKGIIMGLLTTNDPQNWKLVEDLLLAAQRQEGLRQTVLESLDETSIGALQHFVRLILANDLGRFSSVIRAVDTWFGFGWEAPKKKTIERALTLADSLLSDPAAASAAITNSQDNLELSIALWSIGVVNVDEAIEQAVEIIGGESKTRRLVALMFLHQTGLSHKNVGAYIQDHFGEDLETDYWLLFNAPKKMELTTSLYDRIVSYGDNLPKEGKTFAGTVFSWSSVSATPMYFYNWLIGSAGPEQLRRLCEDITKVPSEARERLMRKIFPDNYSWSLSYGTPIDKKKAKAAAAEDWKRELIRQASSDRNSGVMATGIRFLGALELEDEDRKLIIDLLRRKGKELRSELIKVILGQEEATLKAIVSELIVARSVDQRLAALEILTVLYDANKLTTFVLAQNGLYRERTKFNKNEEVLLAKFDAPLENEISFANGFGVIDHDKLSPLVEPKIQFKKDAAGGLANKLKSAARSIVNQVTGGNSFLLPELVNPQKMFAAFQELFGLLQKHGKLEYEMWYNQQHCDLVLLENALGLTDSKAFGMSAREKLNYLPLAEVWLEWYQRSNLNDFELLFGIEALRQDDYRSLTGPFEPFLNQYAIRIPEEGLPAKAAEKRNSMNRLANMLGWFLEAFGDKPTIFRFQVDLLEDMIARIPADLQHPVSVKTRWGGETTVFWANHIQEAVPGNISNPTLLRLEQQDPAVVKRLWDLKMYLMARTLVQTKLEVSIKALALVNPGRNNNYPKPGIWINLFLHEKGLITDEDLLLQSLHLNAIFQLLNGNRNYLRRDKLDDLVVPEHIMPPLRDNLLELELQRGDLPTDATRYVNQITMVEGMNYLFETIERLGKETLHRGYSYGSETSKKESFSAILKKSFALETDTAPAFSARAKKSPVTTARWLEVAMYAPQWCPWIGEYLNIPDLEIAVWWFHAHASGYMNAHKETIISQFSPIEKADFREGAIDIDWFHTAYQSVGRKNWRLLHEASKYISDGNGHRQVKTYSAVMLGEVKITETLKKIKEKRDKVYVKALGLIPFSRTNPEKDVLNRYKLLQQFIQDSKQFGAQRQESEKTAARIGLDNLARNAGHEDTVRFGWIMEAETTRRIMERSLIGIDKVTVQLIIDEDGRPDILVAKDGKPQKTIPAKLRKHKAIVELKEHKTYLRKQFSRTRTSLENAMLNGTTFTVEDLIRISLHPVVRPLLSKLVLYSEETGATGFWRENQLVGLQGKSHLPTPDEKIVIAHPAHLYQLIEWDLYQKLAFDQQLVQPFKQIFRELYLITKDEKEAKIQSLRYQGHQIQPRKATALLRGRGWTISDSEGLQKVYHKQNVIATMYAMADWFSPSDVEVPVIEGVTFHSRKGQTLKLEDLDPVLFSEVMRDIDLVVSVAHVGGVDPEASHSTLQMRGALARETARLFKADNVEVKERHIVIDGKHGSYNIHLGSGMVSKSGLQLNIIAVQSQHRGRMFLPFLDDDPKSAEIISKMKLLAEDDRIKDPTVLGQILG</sequence>
<evidence type="ECO:0000313" key="4">
    <source>
        <dbReference type="EMBL" id="TXF88725.1"/>
    </source>
</evidence>
<gene>
    <name evidence="4" type="ORF">FUA23_13755</name>
</gene>
<evidence type="ECO:0000259" key="3">
    <source>
        <dbReference type="Pfam" id="PF24879"/>
    </source>
</evidence>